<evidence type="ECO:0000256" key="2">
    <source>
        <dbReference type="SAM" id="MobiDB-lite"/>
    </source>
</evidence>
<dbReference type="RefSeq" id="XP_052942491.1">
    <property type="nucleotide sequence ID" value="XM_053088053.1"/>
</dbReference>
<keyword evidence="1" id="KW-0175">Coiled coil</keyword>
<name>A0AA38LSM5_9TREE</name>
<feature type="compositionally biased region" description="Acidic residues" evidence="2">
    <location>
        <begin position="452"/>
        <end position="479"/>
    </location>
</feature>
<proteinExistence type="predicted"/>
<evidence type="ECO:0000313" key="3">
    <source>
        <dbReference type="EMBL" id="KAI9632714.1"/>
    </source>
</evidence>
<sequence>MPKTGTTSKPKSKPAPSRPRRKRSSNDPSASTAHRRRSSHTHSRSESLTPPPARKRPSTSTSASIKPGSKSAPSGTGHRFKPISGAKGGKGVSEPYRDIKGRSRALERMEGSGVSMDTATTGETGETADSEVAEEPRRRSRGGRKEGDASETETDSDDEGSEEEEYRGRRGKQRHAKEDSRRESRGGRKLKKRGQPDGISSIISGQKLSADQVTALLAMLGKGSEALIGAMEKEGLGMAMDEEGGMGETGEVDLRLEDDEEDEAEYATMARECRHSLEDRLQAITDENRHKIASYKADSIVKSVKACVEAQRGDKLLKEYYDWTEAERAYKKSMVAGWNDTSKALKEKTEALVNKAKELEVAVAERMRIVAAARKAFADKSEEHRAEIEGFKIELEKSRKKHVKLYKKYTDEDAIAKDVGMRIKDAMSAFADNLIVHGAGKNKGNGKKRMAEEEDEEEDEAEAGEDDDDEEEVEEEEES</sequence>
<evidence type="ECO:0000313" key="4">
    <source>
        <dbReference type="Proteomes" id="UP001164286"/>
    </source>
</evidence>
<dbReference type="Proteomes" id="UP001164286">
    <property type="component" value="Unassembled WGS sequence"/>
</dbReference>
<comment type="caution">
    <text evidence="3">The sequence shown here is derived from an EMBL/GenBank/DDBJ whole genome shotgun (WGS) entry which is preliminary data.</text>
</comment>
<feature type="compositionally biased region" description="Basic residues" evidence="2">
    <location>
        <begin position="33"/>
        <end position="42"/>
    </location>
</feature>
<accession>A0AA38LSM5</accession>
<feature type="region of interest" description="Disordered" evidence="2">
    <location>
        <begin position="434"/>
        <end position="479"/>
    </location>
</feature>
<feature type="coiled-coil region" evidence="1">
    <location>
        <begin position="342"/>
        <end position="401"/>
    </location>
</feature>
<dbReference type="EMBL" id="JAKWFO010000014">
    <property type="protein sequence ID" value="KAI9632714.1"/>
    <property type="molecule type" value="Genomic_DNA"/>
</dbReference>
<evidence type="ECO:0000256" key="1">
    <source>
        <dbReference type="SAM" id="Coils"/>
    </source>
</evidence>
<feature type="compositionally biased region" description="Basic and acidic residues" evidence="2">
    <location>
        <begin position="176"/>
        <end position="186"/>
    </location>
</feature>
<organism evidence="3 4">
    <name type="scientific">Dioszegia hungarica</name>
    <dbReference type="NCBI Taxonomy" id="4972"/>
    <lineage>
        <taxon>Eukaryota</taxon>
        <taxon>Fungi</taxon>
        <taxon>Dikarya</taxon>
        <taxon>Basidiomycota</taxon>
        <taxon>Agaricomycotina</taxon>
        <taxon>Tremellomycetes</taxon>
        <taxon>Tremellales</taxon>
        <taxon>Bulleribasidiaceae</taxon>
        <taxon>Dioszegia</taxon>
    </lineage>
</organism>
<dbReference type="GeneID" id="77727258"/>
<protein>
    <submittedName>
        <fullName evidence="3">Uncharacterized protein</fullName>
    </submittedName>
</protein>
<keyword evidence="4" id="KW-1185">Reference proteome</keyword>
<gene>
    <name evidence="3" type="ORF">MKK02DRAFT_30460</name>
</gene>
<reference evidence="3" key="1">
    <citation type="journal article" date="2022" name="G3 (Bethesda)">
        <title>High quality genome of the basidiomycete yeast Dioszegia hungarica PDD-24b-2 isolated from cloud water.</title>
        <authorList>
            <person name="Jarrige D."/>
            <person name="Haridas S."/>
            <person name="Bleykasten-Grosshans C."/>
            <person name="Joly M."/>
            <person name="Nadalig T."/>
            <person name="Sancelme M."/>
            <person name="Vuilleumier S."/>
            <person name="Grigoriev I.V."/>
            <person name="Amato P."/>
            <person name="Bringel F."/>
        </authorList>
    </citation>
    <scope>NUCLEOTIDE SEQUENCE</scope>
    <source>
        <strain evidence="3">PDD-24b-2</strain>
    </source>
</reference>
<feature type="region of interest" description="Disordered" evidence="2">
    <location>
        <begin position="1"/>
        <end position="208"/>
    </location>
</feature>
<dbReference type="AlphaFoldDB" id="A0AA38LSM5"/>
<feature type="compositionally biased region" description="Basic and acidic residues" evidence="2">
    <location>
        <begin position="95"/>
        <end position="110"/>
    </location>
</feature>
<feature type="compositionally biased region" description="Acidic residues" evidence="2">
    <location>
        <begin position="149"/>
        <end position="165"/>
    </location>
</feature>